<dbReference type="PANTHER" id="PTHR44229">
    <property type="entry name" value="15-HYDROXYPROSTAGLANDIN DEHYDROGENASE [NAD(+)]"/>
    <property type="match status" value="1"/>
</dbReference>
<dbReference type="GO" id="GO:0016616">
    <property type="term" value="F:oxidoreductase activity, acting on the CH-OH group of donors, NAD or NADP as acceptor"/>
    <property type="evidence" value="ECO:0007669"/>
    <property type="project" value="TreeGrafter"/>
</dbReference>
<dbReference type="Pfam" id="PF00106">
    <property type="entry name" value="adh_short"/>
    <property type="match status" value="1"/>
</dbReference>
<dbReference type="STRING" id="675120.N1PH93"/>
<evidence type="ECO:0000313" key="5">
    <source>
        <dbReference type="EMBL" id="EME41514.1"/>
    </source>
</evidence>
<evidence type="ECO:0000256" key="1">
    <source>
        <dbReference type="ARBA" id="ARBA00004685"/>
    </source>
</evidence>
<dbReference type="InterPro" id="IPR002347">
    <property type="entry name" value="SDR_fam"/>
</dbReference>
<dbReference type="InterPro" id="IPR036291">
    <property type="entry name" value="NAD(P)-bd_dom_sf"/>
</dbReference>
<dbReference type="HOGENOM" id="CLU_010194_13_3_1"/>
<dbReference type="eggNOG" id="KOG4169">
    <property type="taxonomic scope" value="Eukaryota"/>
</dbReference>
<comment type="pathway">
    <text evidence="1">Mycotoxin biosynthesis.</text>
</comment>
<dbReference type="AlphaFoldDB" id="N1PH93"/>
<evidence type="ECO:0000256" key="2">
    <source>
        <dbReference type="ARBA" id="ARBA00006484"/>
    </source>
</evidence>
<dbReference type="InterPro" id="IPR020904">
    <property type="entry name" value="Sc_DH/Rdtase_CS"/>
</dbReference>
<evidence type="ECO:0008006" key="7">
    <source>
        <dbReference type="Google" id="ProtNLM"/>
    </source>
</evidence>
<protein>
    <recommendedName>
        <fullName evidence="7">NAD(P)-binding protein</fullName>
    </recommendedName>
</protein>
<dbReference type="PANTHER" id="PTHR44229:SF4">
    <property type="entry name" value="15-HYDROXYPROSTAGLANDIN DEHYDROGENASE [NAD(+)]"/>
    <property type="match status" value="1"/>
</dbReference>
<comment type="similarity">
    <text evidence="2">Belongs to the short-chain dehydrogenases/reductases (SDR) family.</text>
</comment>
<dbReference type="Proteomes" id="UP000016933">
    <property type="component" value="Unassembled WGS sequence"/>
</dbReference>
<dbReference type="SUPFAM" id="SSF51735">
    <property type="entry name" value="NAD(P)-binding Rossmann-fold domains"/>
    <property type="match status" value="1"/>
</dbReference>
<keyword evidence="4" id="KW-0560">Oxidoreductase</keyword>
<evidence type="ECO:0000256" key="4">
    <source>
        <dbReference type="ARBA" id="ARBA00023002"/>
    </source>
</evidence>
<name>N1PH93_DOTSN</name>
<dbReference type="OMA" id="PETPINC"/>
<reference evidence="5 6" key="2">
    <citation type="journal article" date="2012" name="PLoS Pathog.">
        <title>Diverse lifestyles and strategies of plant pathogenesis encoded in the genomes of eighteen Dothideomycetes fungi.</title>
        <authorList>
            <person name="Ohm R.A."/>
            <person name="Feau N."/>
            <person name="Henrissat B."/>
            <person name="Schoch C.L."/>
            <person name="Horwitz B.A."/>
            <person name="Barry K.W."/>
            <person name="Condon B.J."/>
            <person name="Copeland A.C."/>
            <person name="Dhillon B."/>
            <person name="Glaser F."/>
            <person name="Hesse C.N."/>
            <person name="Kosti I."/>
            <person name="LaButti K."/>
            <person name="Lindquist E.A."/>
            <person name="Lucas S."/>
            <person name="Salamov A.A."/>
            <person name="Bradshaw R.E."/>
            <person name="Ciuffetti L."/>
            <person name="Hamelin R.C."/>
            <person name="Kema G.H.J."/>
            <person name="Lawrence C."/>
            <person name="Scott J.A."/>
            <person name="Spatafora J.W."/>
            <person name="Turgeon B.G."/>
            <person name="de Wit P.J.G.M."/>
            <person name="Zhong S."/>
            <person name="Goodwin S.B."/>
            <person name="Grigoriev I.V."/>
        </authorList>
    </citation>
    <scope>NUCLEOTIDE SEQUENCE [LARGE SCALE GENOMIC DNA]</scope>
    <source>
        <strain evidence="6">NZE10 / CBS 128990</strain>
    </source>
</reference>
<dbReference type="PROSITE" id="PS00061">
    <property type="entry name" value="ADH_SHORT"/>
    <property type="match status" value="1"/>
</dbReference>
<dbReference type="Gene3D" id="3.40.50.720">
    <property type="entry name" value="NAD(P)-binding Rossmann-like Domain"/>
    <property type="match status" value="1"/>
</dbReference>
<dbReference type="PRINTS" id="PR00081">
    <property type="entry name" value="GDHRDH"/>
</dbReference>
<reference evidence="6" key="1">
    <citation type="journal article" date="2012" name="PLoS Genet.">
        <title>The genomes of the fungal plant pathogens Cladosporium fulvum and Dothistroma septosporum reveal adaptation to different hosts and lifestyles but also signatures of common ancestry.</title>
        <authorList>
            <person name="de Wit P.J.G.M."/>
            <person name="van der Burgt A."/>
            <person name="Oekmen B."/>
            <person name="Stergiopoulos I."/>
            <person name="Abd-Elsalam K.A."/>
            <person name="Aerts A.L."/>
            <person name="Bahkali A.H."/>
            <person name="Beenen H.G."/>
            <person name="Chettri P."/>
            <person name="Cox M.P."/>
            <person name="Datema E."/>
            <person name="de Vries R.P."/>
            <person name="Dhillon B."/>
            <person name="Ganley A.R."/>
            <person name="Griffiths S.A."/>
            <person name="Guo Y."/>
            <person name="Hamelin R.C."/>
            <person name="Henrissat B."/>
            <person name="Kabir M.S."/>
            <person name="Jashni M.K."/>
            <person name="Kema G."/>
            <person name="Klaubauf S."/>
            <person name="Lapidus A."/>
            <person name="Levasseur A."/>
            <person name="Lindquist E."/>
            <person name="Mehrabi R."/>
            <person name="Ohm R.A."/>
            <person name="Owen T.J."/>
            <person name="Salamov A."/>
            <person name="Schwelm A."/>
            <person name="Schijlen E."/>
            <person name="Sun H."/>
            <person name="van den Burg H.A."/>
            <person name="van Ham R.C.H.J."/>
            <person name="Zhang S."/>
            <person name="Goodwin S.B."/>
            <person name="Grigoriev I.V."/>
            <person name="Collemare J."/>
            <person name="Bradshaw R.E."/>
        </authorList>
    </citation>
    <scope>NUCLEOTIDE SEQUENCE [LARGE SCALE GENOMIC DNA]</scope>
    <source>
        <strain evidence="6">NZE10 / CBS 128990</strain>
    </source>
</reference>
<sequence length="326" mass="35247">MTTPSSDLERAQQIQKALLQGTAKMNREKPLDYSTLAKKTTVVTGGGSGIGRGIVDTLRSHGAMVAVLDLIWPSVGSDEGHSVNMEGVQFFECDVSSWDSLLRAFQHVMTWSNGQLDAVIMSAGLRSHNIKDLLRNSSAAEVPQKPPSAVFDVNLLGTYYTTYLALWYFARRKADDNEAEGGWKPQLLFLGSLASYVEQPLSTDYCASKHGVRGLWKSIRAHGASFGGCQMNMLAPTLINTRKGLSKTRAGGLSGYFKLGEVEDVVAGALRCLCDAEMDGRALCCVRGEEGDAGCHNFDLCDNILDVNGGERVLENFRNGIVASLG</sequence>
<keyword evidence="3" id="KW-0521">NADP</keyword>
<dbReference type="EMBL" id="KB446542">
    <property type="protein sequence ID" value="EME41514.1"/>
    <property type="molecule type" value="Genomic_DNA"/>
</dbReference>
<dbReference type="GO" id="GO:0005737">
    <property type="term" value="C:cytoplasm"/>
    <property type="evidence" value="ECO:0007669"/>
    <property type="project" value="TreeGrafter"/>
</dbReference>
<evidence type="ECO:0000313" key="6">
    <source>
        <dbReference type="Proteomes" id="UP000016933"/>
    </source>
</evidence>
<proteinExistence type="inferred from homology"/>
<gene>
    <name evidence="5" type="ORF">DOTSEDRAFT_55316</name>
</gene>
<accession>N1PH93</accession>
<keyword evidence="6" id="KW-1185">Reference proteome</keyword>
<evidence type="ECO:0000256" key="3">
    <source>
        <dbReference type="ARBA" id="ARBA00022857"/>
    </source>
</evidence>
<organism evidence="5 6">
    <name type="scientific">Dothistroma septosporum (strain NZE10 / CBS 128990)</name>
    <name type="common">Red band needle blight fungus</name>
    <name type="synonym">Mycosphaerella pini</name>
    <dbReference type="NCBI Taxonomy" id="675120"/>
    <lineage>
        <taxon>Eukaryota</taxon>
        <taxon>Fungi</taxon>
        <taxon>Dikarya</taxon>
        <taxon>Ascomycota</taxon>
        <taxon>Pezizomycotina</taxon>
        <taxon>Dothideomycetes</taxon>
        <taxon>Dothideomycetidae</taxon>
        <taxon>Mycosphaerellales</taxon>
        <taxon>Mycosphaerellaceae</taxon>
        <taxon>Dothistroma</taxon>
    </lineage>
</organism>